<evidence type="ECO:0000313" key="1">
    <source>
        <dbReference type="EMBL" id="ASC72965.1"/>
    </source>
</evidence>
<reference evidence="1 2" key="1">
    <citation type="journal article" date="2016" name="Biochim. Biophys. Acta">
        <title>Characterization of red-shifted phycobilisomes isolated from the chlorophyll f-containing cyanobacterium Halomicronema hongdechloris.</title>
        <authorList>
            <person name="Li Y."/>
            <person name="Lin Y."/>
            <person name="Garvey C.J."/>
            <person name="Birch D."/>
            <person name="Corkery R.W."/>
            <person name="Loughlin P.C."/>
            <person name="Scheer H."/>
            <person name="Willows R.D."/>
            <person name="Chen M."/>
        </authorList>
    </citation>
    <scope>NUCLEOTIDE SEQUENCE [LARGE SCALE GENOMIC DNA]</scope>
    <source>
        <strain evidence="1 2">C2206</strain>
    </source>
</reference>
<gene>
    <name evidence="1" type="ORF">XM38_039250</name>
</gene>
<dbReference type="EMBL" id="CP021983">
    <property type="protein sequence ID" value="ASC72965.1"/>
    <property type="molecule type" value="Genomic_DNA"/>
</dbReference>
<dbReference type="AlphaFoldDB" id="A0A1Z3HRR6"/>
<dbReference type="Proteomes" id="UP000191901">
    <property type="component" value="Chromosome"/>
</dbReference>
<evidence type="ECO:0000313" key="2">
    <source>
        <dbReference type="Proteomes" id="UP000191901"/>
    </source>
</evidence>
<organism evidence="1 2">
    <name type="scientific">Halomicronema hongdechloris C2206</name>
    <dbReference type="NCBI Taxonomy" id="1641165"/>
    <lineage>
        <taxon>Bacteria</taxon>
        <taxon>Bacillati</taxon>
        <taxon>Cyanobacteriota</taxon>
        <taxon>Cyanophyceae</taxon>
        <taxon>Nodosilineales</taxon>
        <taxon>Nodosilineaceae</taxon>
        <taxon>Halomicronema</taxon>
    </lineage>
</organism>
<keyword evidence="2" id="KW-1185">Reference proteome</keyword>
<sequence length="42" mass="4669">MGGWGDQNPTATQAADLDAKINGRSLIEIHRGAIWFTWYGIH</sequence>
<name>A0A1Z3HRR6_9CYAN</name>
<dbReference type="KEGG" id="hhg:XM38_039250"/>
<protein>
    <submittedName>
        <fullName evidence="1">Uncharacterized protein</fullName>
    </submittedName>
</protein>
<proteinExistence type="predicted"/>
<accession>A0A1Z3HRR6</accession>